<reference evidence="1 2" key="1">
    <citation type="journal article" date="2012" name="J. Bacteriol.">
        <title>Complete genome sequence of Mycobacterium intracellulare strain ATCC 13950T.</title>
        <authorList>
            <person name="Kim B.J."/>
            <person name="Choi B.S."/>
            <person name="Lim J.S."/>
            <person name="Choi I.Y."/>
            <person name="Lee J.H."/>
            <person name="Chun J."/>
            <person name="Kook Y.H."/>
            <person name="Kim B.J."/>
        </authorList>
    </citation>
    <scope>NUCLEOTIDE SEQUENCE [LARGE SCALE GENOMIC DNA]</scope>
    <source>
        <strain evidence="2">ATCC 13950 / DSM 43223 / JCM 6384 / NCTC 13025 / 3600</strain>
    </source>
</reference>
<dbReference type="KEGG" id="mia:OCU_29700"/>
<evidence type="ECO:0000313" key="1">
    <source>
        <dbReference type="EMBL" id="AFC44189.1"/>
    </source>
</evidence>
<sequence>MPFPILSVGPARRRKSRVCHATPCRSSISSASSKRDTVLGWLTNRNWEGKWAPIGLWW</sequence>
<protein>
    <submittedName>
        <fullName evidence="1">Uncharacterized protein</fullName>
    </submittedName>
</protein>
<evidence type="ECO:0000313" key="2">
    <source>
        <dbReference type="Proteomes" id="UP000008004"/>
    </source>
</evidence>
<name>H8IQJ0_MYCIA</name>
<gene>
    <name evidence="1" type="ordered locus">OCU_29700</name>
</gene>
<proteinExistence type="predicted"/>
<accession>H8IQJ0</accession>
<organism evidence="1 2">
    <name type="scientific">Mycobacterium intracellulare (strain ATCC 13950 / DSM 43223 / JCM 6384 / NCTC 13025 / 3600)</name>
    <dbReference type="NCBI Taxonomy" id="487521"/>
    <lineage>
        <taxon>Bacteria</taxon>
        <taxon>Bacillati</taxon>
        <taxon>Actinomycetota</taxon>
        <taxon>Actinomycetes</taxon>
        <taxon>Mycobacteriales</taxon>
        <taxon>Mycobacteriaceae</taxon>
        <taxon>Mycobacterium</taxon>
        <taxon>Mycobacterium avium complex (MAC)</taxon>
    </lineage>
</organism>
<dbReference type="EMBL" id="CP003322">
    <property type="protein sequence ID" value="AFC44189.1"/>
    <property type="molecule type" value="Genomic_DNA"/>
</dbReference>
<dbReference type="AlphaFoldDB" id="H8IQJ0"/>
<dbReference type="HOGENOM" id="CLU_2974551_0_0_11"/>
<dbReference type="Proteomes" id="UP000008004">
    <property type="component" value="Chromosome"/>
</dbReference>